<proteinExistence type="predicted"/>
<evidence type="ECO:0000313" key="2">
    <source>
        <dbReference type="EMBL" id="MDN4121116.1"/>
    </source>
</evidence>
<keyword evidence="3" id="KW-1185">Reference proteome</keyword>
<gene>
    <name evidence="2" type="ORF">LMS43_07430</name>
</gene>
<evidence type="ECO:0000256" key="1">
    <source>
        <dbReference type="SAM" id="MobiDB-lite"/>
    </source>
</evidence>
<evidence type="ECO:0000313" key="3">
    <source>
        <dbReference type="Proteomes" id="UP001168613"/>
    </source>
</evidence>
<accession>A0ABT8EIK5</accession>
<protein>
    <recommendedName>
        <fullName evidence="4">Secreted protein</fullName>
    </recommendedName>
</protein>
<dbReference type="EMBL" id="JAJHNU010000001">
    <property type="protein sequence ID" value="MDN4121116.1"/>
    <property type="molecule type" value="Genomic_DNA"/>
</dbReference>
<dbReference type="Proteomes" id="UP001168613">
    <property type="component" value="Unassembled WGS sequence"/>
</dbReference>
<comment type="caution">
    <text evidence="2">The sequence shown here is derived from an EMBL/GenBank/DDBJ whole genome shotgun (WGS) entry which is preliminary data.</text>
</comment>
<organism evidence="2 3">
    <name type="scientific">Alcaligenes endophyticus</name>
    <dbReference type="NCBI Taxonomy" id="1929088"/>
    <lineage>
        <taxon>Bacteria</taxon>
        <taxon>Pseudomonadati</taxon>
        <taxon>Pseudomonadota</taxon>
        <taxon>Betaproteobacteria</taxon>
        <taxon>Burkholderiales</taxon>
        <taxon>Alcaligenaceae</taxon>
        <taxon>Alcaligenes</taxon>
    </lineage>
</organism>
<feature type="region of interest" description="Disordered" evidence="1">
    <location>
        <begin position="22"/>
        <end position="57"/>
    </location>
</feature>
<sequence>MEKIMIALALFSSALVTGCGDSTDRDLNTRTSEEQRAADELYKGLKAPVDRSRSKEY</sequence>
<evidence type="ECO:0008006" key="4">
    <source>
        <dbReference type="Google" id="ProtNLM"/>
    </source>
</evidence>
<dbReference type="PROSITE" id="PS51257">
    <property type="entry name" value="PROKAR_LIPOPROTEIN"/>
    <property type="match status" value="1"/>
</dbReference>
<reference evidence="2" key="1">
    <citation type="submission" date="2021-11" db="EMBL/GenBank/DDBJ databases">
        <title>Draft genome sequence of Alcaligenes endophyticus type strain CCUG 75668T.</title>
        <authorList>
            <person name="Salva-Serra F."/>
            <person name="Duran R.E."/>
            <person name="Seeger M."/>
            <person name="Moore E.R.B."/>
            <person name="Jaen-Luchoro D."/>
        </authorList>
    </citation>
    <scope>NUCLEOTIDE SEQUENCE</scope>
    <source>
        <strain evidence="2">CCUG 75668</strain>
    </source>
</reference>
<name>A0ABT8EIK5_9BURK</name>
<dbReference type="RefSeq" id="WP_376918095.1">
    <property type="nucleotide sequence ID" value="NZ_JBHRXR010000003.1"/>
</dbReference>